<evidence type="ECO:0000313" key="3">
    <source>
        <dbReference type="Proteomes" id="UP001246372"/>
    </source>
</evidence>
<dbReference type="RefSeq" id="WP_315648682.1">
    <property type="nucleotide sequence ID" value="NZ_JAVXZY010000001.1"/>
</dbReference>
<gene>
    <name evidence="2" type="ORF">RQP53_03630</name>
</gene>
<name>A0ABU3P711_9BURK</name>
<evidence type="ECO:0000313" key="2">
    <source>
        <dbReference type="EMBL" id="MDT8998364.1"/>
    </source>
</evidence>
<sequence>MFAQPLSDSEHGPYLIGADIELPPGATITPFYFNCPKCGHRLSQELVEPAADERCAESVKGDASEVRASGMASDNAARKAGGGSQQPGLQGVIDPLTHPHEEHAERRESGGGCWKGGEQASAGGKKHSQAGGHEHLVPVVERKFGERIFHWLFGA</sequence>
<accession>A0ABU3P711</accession>
<evidence type="ECO:0000256" key="1">
    <source>
        <dbReference type="SAM" id="MobiDB-lite"/>
    </source>
</evidence>
<dbReference type="Proteomes" id="UP001246372">
    <property type="component" value="Unassembled WGS sequence"/>
</dbReference>
<dbReference type="EMBL" id="JAVXZY010000001">
    <property type="protein sequence ID" value="MDT8998364.1"/>
    <property type="molecule type" value="Genomic_DNA"/>
</dbReference>
<comment type="caution">
    <text evidence="2">The sequence shown here is derived from an EMBL/GenBank/DDBJ whole genome shotgun (WGS) entry which is preliminary data.</text>
</comment>
<reference evidence="2" key="1">
    <citation type="submission" date="2023-09" db="EMBL/GenBank/DDBJ databases">
        <title>Paucibacter sp. APW11 Genome sequencing and assembly.</title>
        <authorList>
            <person name="Kim I."/>
        </authorList>
    </citation>
    <scope>NUCLEOTIDE SEQUENCE</scope>
    <source>
        <strain evidence="2">APW11</strain>
    </source>
</reference>
<feature type="region of interest" description="Disordered" evidence="1">
    <location>
        <begin position="61"/>
        <end position="132"/>
    </location>
</feature>
<proteinExistence type="predicted"/>
<feature type="compositionally biased region" description="Basic and acidic residues" evidence="1">
    <location>
        <begin position="97"/>
        <end position="109"/>
    </location>
</feature>
<protein>
    <recommendedName>
        <fullName evidence="4">Regulatory protein FmdB Zinc ribbon domain-containing protein</fullName>
    </recommendedName>
</protein>
<organism evidence="2 3">
    <name type="scientific">Roseateles aquae</name>
    <dbReference type="NCBI Taxonomy" id="3077235"/>
    <lineage>
        <taxon>Bacteria</taxon>
        <taxon>Pseudomonadati</taxon>
        <taxon>Pseudomonadota</taxon>
        <taxon>Betaproteobacteria</taxon>
        <taxon>Burkholderiales</taxon>
        <taxon>Sphaerotilaceae</taxon>
        <taxon>Roseateles</taxon>
    </lineage>
</organism>
<evidence type="ECO:0008006" key="4">
    <source>
        <dbReference type="Google" id="ProtNLM"/>
    </source>
</evidence>
<keyword evidence="3" id="KW-1185">Reference proteome</keyword>